<name>A0A835D4N8_TETSI</name>
<proteinExistence type="predicted"/>
<reference evidence="2 3" key="1">
    <citation type="submission" date="2020-04" db="EMBL/GenBank/DDBJ databases">
        <title>Plant Genome Project.</title>
        <authorList>
            <person name="Zhang R.-G."/>
        </authorList>
    </citation>
    <scope>NUCLEOTIDE SEQUENCE [LARGE SCALE GENOMIC DNA]</scope>
    <source>
        <strain evidence="2">YNK0</strain>
        <tissue evidence="2">Leaf</tissue>
    </source>
</reference>
<comment type="caution">
    <text evidence="2">The sequence shown here is derived from an EMBL/GenBank/DDBJ whole genome shotgun (WGS) entry which is preliminary data.</text>
</comment>
<evidence type="ECO:0000256" key="1">
    <source>
        <dbReference type="SAM" id="MobiDB-lite"/>
    </source>
</evidence>
<evidence type="ECO:0000313" key="2">
    <source>
        <dbReference type="EMBL" id="KAF8389956.1"/>
    </source>
</evidence>
<dbReference type="AlphaFoldDB" id="A0A835D4N8"/>
<dbReference type="Proteomes" id="UP000655225">
    <property type="component" value="Unassembled WGS sequence"/>
</dbReference>
<keyword evidence="3" id="KW-1185">Reference proteome</keyword>
<protein>
    <submittedName>
        <fullName evidence="2">Uncharacterized protein</fullName>
    </submittedName>
</protein>
<dbReference type="PANTHER" id="PTHR34780:SF5">
    <property type="entry name" value="OS02G0733900 PROTEIN"/>
    <property type="match status" value="1"/>
</dbReference>
<sequence>MVQEGSLTYSNLLDAHATIDDAFLIEPESYISASTTTAAAATKGFEKLLSQNPEMEQSKSNNSSRKEEINEHLGTPIHSQVRKIKQEYEKIKDSSSPQPEMRPVLAEITRQLSRSRSRSRSPLGLAGRPISVGD</sequence>
<feature type="compositionally biased region" description="Polar residues" evidence="1">
    <location>
        <begin position="49"/>
        <end position="63"/>
    </location>
</feature>
<dbReference type="OrthoDB" id="1879501at2759"/>
<feature type="compositionally biased region" description="Basic and acidic residues" evidence="1">
    <location>
        <begin position="84"/>
        <end position="93"/>
    </location>
</feature>
<organism evidence="2 3">
    <name type="scientific">Tetracentron sinense</name>
    <name type="common">Spur-leaf</name>
    <dbReference type="NCBI Taxonomy" id="13715"/>
    <lineage>
        <taxon>Eukaryota</taxon>
        <taxon>Viridiplantae</taxon>
        <taxon>Streptophyta</taxon>
        <taxon>Embryophyta</taxon>
        <taxon>Tracheophyta</taxon>
        <taxon>Spermatophyta</taxon>
        <taxon>Magnoliopsida</taxon>
        <taxon>Trochodendrales</taxon>
        <taxon>Trochodendraceae</taxon>
        <taxon>Tetracentron</taxon>
    </lineage>
</organism>
<evidence type="ECO:0000313" key="3">
    <source>
        <dbReference type="Proteomes" id="UP000655225"/>
    </source>
</evidence>
<accession>A0A835D4N8</accession>
<dbReference type="PANTHER" id="PTHR34780">
    <property type="entry name" value="OS08G0427800 PROTEIN"/>
    <property type="match status" value="1"/>
</dbReference>
<feature type="region of interest" description="Disordered" evidence="1">
    <location>
        <begin position="48"/>
        <end position="134"/>
    </location>
</feature>
<dbReference type="EMBL" id="JABCRI010000018">
    <property type="protein sequence ID" value="KAF8389956.1"/>
    <property type="molecule type" value="Genomic_DNA"/>
</dbReference>
<gene>
    <name evidence="2" type="ORF">HHK36_024476</name>
</gene>